<geneLocation type="plasmid" evidence="4">
    <name>unnamed</name>
</geneLocation>
<evidence type="ECO:0000256" key="2">
    <source>
        <dbReference type="ARBA" id="ARBA00023054"/>
    </source>
</evidence>
<evidence type="ECO:0000313" key="4">
    <source>
        <dbReference type="EMBL" id="MXP79159.1"/>
    </source>
</evidence>
<dbReference type="GO" id="GO:0030313">
    <property type="term" value="C:cell envelope"/>
    <property type="evidence" value="ECO:0007669"/>
    <property type="project" value="UniProtKB-SubCell"/>
</dbReference>
<dbReference type="AlphaFoldDB" id="A0A7X3MMH5"/>
<dbReference type="Proteomes" id="UP000460412">
    <property type="component" value="Unassembled WGS sequence"/>
</dbReference>
<evidence type="ECO:0000256" key="1">
    <source>
        <dbReference type="ARBA" id="ARBA00004196"/>
    </source>
</evidence>
<evidence type="ECO:0000256" key="3">
    <source>
        <dbReference type="SAM" id="Coils"/>
    </source>
</evidence>
<organism evidence="4 5">
    <name type="scientific">Sporofaciens musculi</name>
    <dbReference type="NCBI Taxonomy" id="2681861"/>
    <lineage>
        <taxon>Bacteria</taxon>
        <taxon>Bacillati</taxon>
        <taxon>Bacillota</taxon>
        <taxon>Clostridia</taxon>
        <taxon>Lachnospirales</taxon>
        <taxon>Lachnospiraceae</taxon>
        <taxon>Sporofaciens</taxon>
    </lineage>
</organism>
<comment type="subcellular location">
    <subcellularLocation>
        <location evidence="1">Cell envelope</location>
    </subcellularLocation>
</comment>
<dbReference type="InterPro" id="IPR050465">
    <property type="entry name" value="UPF0194_transport"/>
</dbReference>
<reference evidence="4 5" key="1">
    <citation type="submission" date="2019-12" db="EMBL/GenBank/DDBJ databases">
        <title>Sporaefaciens musculi gen. nov., sp. nov., a novel bacterium isolated from the caecum of an obese mouse.</title>
        <authorList>
            <person name="Rasmussen T.S."/>
            <person name="Streidl T."/>
            <person name="Hitch T.C.A."/>
            <person name="Wortmann E."/>
            <person name="Deptula P."/>
            <person name="Hansen M."/>
            <person name="Nielsen D.S."/>
            <person name="Clavel T."/>
            <person name="Vogensen F.K."/>
        </authorList>
    </citation>
    <scope>NUCLEOTIDE SEQUENCE [LARGE SCALE GENOMIC DNA]</scope>
    <source>
        <strain evidence="4 5">WCA-9-b2</strain>
        <plasmid evidence="4">unnamed</plasmid>
    </source>
</reference>
<dbReference type="EMBL" id="WUQX01000003">
    <property type="protein sequence ID" value="MXP79159.1"/>
    <property type="molecule type" value="Genomic_DNA"/>
</dbReference>
<accession>A0A7X3MMH5</accession>
<dbReference type="RefSeq" id="WP_159757842.1">
    <property type="nucleotide sequence ID" value="NZ_WUQX01000003.1"/>
</dbReference>
<dbReference type="PANTHER" id="PTHR32347:SF14">
    <property type="entry name" value="EFFLUX SYSTEM COMPONENT YKNX-RELATED"/>
    <property type="match status" value="1"/>
</dbReference>
<feature type="coiled-coil region" evidence="3">
    <location>
        <begin position="87"/>
        <end position="245"/>
    </location>
</feature>
<gene>
    <name evidence="4" type="ORF">GN277_28820</name>
</gene>
<dbReference type="Gene3D" id="2.40.420.20">
    <property type="match status" value="1"/>
</dbReference>
<name>A0A7X3MMH5_9FIRM</name>
<dbReference type="PANTHER" id="PTHR32347">
    <property type="entry name" value="EFFLUX SYSTEM COMPONENT YKNX-RELATED"/>
    <property type="match status" value="1"/>
</dbReference>
<proteinExistence type="predicted"/>
<sequence length="456" mass="48617">MIRIIAGFLIIMAAGGVISRAAASMLVAQVGVEKVGRGKLSYSYDGNGTVVTVQQDQLFLWPEQQVEWVADPGSTVKAGERLVQFRKEYLQQSIDKKQAELNQLELQVSQQQVSAREPARVPATTGAGQTLSEAQLGLQTAQQKAAEAEAAYNQFINSPVPDGEEDDVAAKKQELEAALQEANAEVQTAQQAVNQAQNAYELARQEDAAQNTNAANAAQAALLGAEAAQVQVEQARKELERLLSYQAADGKICAVSDCTVLQVGVQAGAVTTGSEIFVTGSGGFQLKGMVKAEDKEKLKVGAEVGVQLAAGKKKTVKIESIGMETGETAEGGSGDDTAGQGASSMQTFWRAPLPENTNVGGGEQFTWSIETSSEKEYDQIIPLSALREDANEAYCLVLSEEDRMLGTLQTAKRVPVTVLEKDAKSAAITSTLTNTDQVIVSSEKYVVEGDRVRLKE</sequence>
<keyword evidence="2 3" id="KW-0175">Coiled coil</keyword>
<protein>
    <submittedName>
        <fullName evidence="4">Uncharacterized protein</fullName>
    </submittedName>
</protein>
<evidence type="ECO:0000313" key="5">
    <source>
        <dbReference type="Proteomes" id="UP000460412"/>
    </source>
</evidence>
<keyword evidence="4" id="KW-0614">Plasmid</keyword>
<comment type="caution">
    <text evidence="4">The sequence shown here is derived from an EMBL/GenBank/DDBJ whole genome shotgun (WGS) entry which is preliminary data.</text>
</comment>
<keyword evidence="5" id="KW-1185">Reference proteome</keyword>